<evidence type="ECO:0000256" key="1">
    <source>
        <dbReference type="SAM" id="MobiDB-lite"/>
    </source>
</evidence>
<accession>A0AAJ1CW60</accession>
<name>A0AAJ1CW60_PANAN</name>
<feature type="region of interest" description="Disordered" evidence="1">
    <location>
        <begin position="1"/>
        <end position="35"/>
    </location>
</feature>
<evidence type="ECO:0000313" key="2">
    <source>
        <dbReference type="EMBL" id="MCW0342667.1"/>
    </source>
</evidence>
<reference evidence="2" key="1">
    <citation type="submission" date="2022-06" db="EMBL/GenBank/DDBJ databases">
        <title>Dynamics of rice microbiomes reveals core vertical transmitted seed endophytes.</title>
        <authorList>
            <person name="Liao K."/>
            <person name="Zhang X."/>
        </authorList>
    </citation>
    <scope>NUCLEOTIDE SEQUENCE</scope>
    <source>
        <strain evidence="2">JT1-17</strain>
    </source>
</reference>
<evidence type="ECO:0000313" key="3">
    <source>
        <dbReference type="Proteomes" id="UP001208888"/>
    </source>
</evidence>
<dbReference type="AlphaFoldDB" id="A0AAJ1CW60"/>
<sequence>MNGMQNGMKCRESGMNGRHDKRNQANHVMNSGKQT</sequence>
<proteinExistence type="predicted"/>
<dbReference type="EMBL" id="JANFVX010000002">
    <property type="protein sequence ID" value="MCW0342667.1"/>
    <property type="molecule type" value="Genomic_DNA"/>
</dbReference>
<gene>
    <name evidence="2" type="ORF">NB703_000760</name>
</gene>
<comment type="caution">
    <text evidence="2">The sequence shown here is derived from an EMBL/GenBank/DDBJ whole genome shotgun (WGS) entry which is preliminary data.</text>
</comment>
<dbReference type="Proteomes" id="UP001208888">
    <property type="component" value="Unassembled WGS sequence"/>
</dbReference>
<organism evidence="2 3">
    <name type="scientific">Pantoea ananas</name>
    <name type="common">Erwinia uredovora</name>
    <dbReference type="NCBI Taxonomy" id="553"/>
    <lineage>
        <taxon>Bacteria</taxon>
        <taxon>Pseudomonadati</taxon>
        <taxon>Pseudomonadota</taxon>
        <taxon>Gammaproteobacteria</taxon>
        <taxon>Enterobacterales</taxon>
        <taxon>Erwiniaceae</taxon>
        <taxon>Pantoea</taxon>
    </lineage>
</organism>
<feature type="compositionally biased region" description="Polar residues" evidence="1">
    <location>
        <begin position="25"/>
        <end position="35"/>
    </location>
</feature>
<protein>
    <submittedName>
        <fullName evidence="2">Uncharacterized protein</fullName>
    </submittedName>
</protein>